<comment type="caution">
    <text evidence="5">The sequence shown here is derived from an EMBL/GenBank/DDBJ whole genome shotgun (WGS) entry which is preliminary data.</text>
</comment>
<dbReference type="EMBL" id="JAGPXF010000004">
    <property type="protein sequence ID" value="KAH7245073.1"/>
    <property type="molecule type" value="Genomic_DNA"/>
</dbReference>
<organism evidence="5 6">
    <name type="scientific">Fusarium tricinctum</name>
    <dbReference type="NCBI Taxonomy" id="61284"/>
    <lineage>
        <taxon>Eukaryota</taxon>
        <taxon>Fungi</taxon>
        <taxon>Dikarya</taxon>
        <taxon>Ascomycota</taxon>
        <taxon>Pezizomycotina</taxon>
        <taxon>Sordariomycetes</taxon>
        <taxon>Hypocreomycetidae</taxon>
        <taxon>Hypocreales</taxon>
        <taxon>Nectriaceae</taxon>
        <taxon>Fusarium</taxon>
        <taxon>Fusarium tricinctum species complex</taxon>
    </lineage>
</organism>
<dbReference type="Pfam" id="PF00170">
    <property type="entry name" value="bZIP_1"/>
    <property type="match status" value="1"/>
</dbReference>
<dbReference type="PROSITE" id="PS00036">
    <property type="entry name" value="BZIP_BASIC"/>
    <property type="match status" value="1"/>
</dbReference>
<dbReference type="PANTHER" id="PTHR40621">
    <property type="entry name" value="TRANSCRIPTION FACTOR KAPC-RELATED"/>
    <property type="match status" value="1"/>
</dbReference>
<dbReference type="CDD" id="cd14688">
    <property type="entry name" value="bZIP_YAP"/>
    <property type="match status" value="1"/>
</dbReference>
<dbReference type="SMART" id="SM00338">
    <property type="entry name" value="BRLZ"/>
    <property type="match status" value="1"/>
</dbReference>
<dbReference type="AlphaFoldDB" id="A0A8K0RW10"/>
<accession>A0A8K0RW10</accession>
<dbReference type="PROSITE" id="PS50217">
    <property type="entry name" value="BZIP"/>
    <property type="match status" value="1"/>
</dbReference>
<dbReference type="SUPFAM" id="SSF57959">
    <property type="entry name" value="Leucine zipper domain"/>
    <property type="match status" value="1"/>
</dbReference>
<proteinExistence type="predicted"/>
<evidence type="ECO:0000256" key="1">
    <source>
        <dbReference type="ARBA" id="ARBA00004123"/>
    </source>
</evidence>
<reference evidence="5" key="1">
    <citation type="journal article" date="2021" name="Nat. Commun.">
        <title>Genetic determinants of endophytism in the Arabidopsis root mycobiome.</title>
        <authorList>
            <person name="Mesny F."/>
            <person name="Miyauchi S."/>
            <person name="Thiergart T."/>
            <person name="Pickel B."/>
            <person name="Atanasova L."/>
            <person name="Karlsson M."/>
            <person name="Huettel B."/>
            <person name="Barry K.W."/>
            <person name="Haridas S."/>
            <person name="Chen C."/>
            <person name="Bauer D."/>
            <person name="Andreopoulos W."/>
            <person name="Pangilinan J."/>
            <person name="LaButti K."/>
            <person name="Riley R."/>
            <person name="Lipzen A."/>
            <person name="Clum A."/>
            <person name="Drula E."/>
            <person name="Henrissat B."/>
            <person name="Kohler A."/>
            <person name="Grigoriev I.V."/>
            <person name="Martin F.M."/>
            <person name="Hacquard S."/>
        </authorList>
    </citation>
    <scope>NUCLEOTIDE SEQUENCE</scope>
    <source>
        <strain evidence="5">MPI-SDFR-AT-0068</strain>
    </source>
</reference>
<dbReference type="GO" id="GO:0000976">
    <property type="term" value="F:transcription cis-regulatory region binding"/>
    <property type="evidence" value="ECO:0007669"/>
    <property type="project" value="InterPro"/>
</dbReference>
<dbReference type="InterPro" id="IPR050936">
    <property type="entry name" value="AP-1-like"/>
</dbReference>
<evidence type="ECO:0000256" key="2">
    <source>
        <dbReference type="ARBA" id="ARBA00023242"/>
    </source>
</evidence>
<dbReference type="PANTHER" id="PTHR40621:SF6">
    <property type="entry name" value="AP-1-LIKE TRANSCRIPTION FACTOR YAP1-RELATED"/>
    <property type="match status" value="1"/>
</dbReference>
<evidence type="ECO:0000313" key="5">
    <source>
        <dbReference type="EMBL" id="KAH7245073.1"/>
    </source>
</evidence>
<name>A0A8K0RW10_9HYPO</name>
<evidence type="ECO:0000256" key="3">
    <source>
        <dbReference type="SAM" id="Coils"/>
    </source>
</evidence>
<dbReference type="Proteomes" id="UP000813427">
    <property type="component" value="Unassembled WGS sequence"/>
</dbReference>
<dbReference type="InterPro" id="IPR046347">
    <property type="entry name" value="bZIP_sf"/>
</dbReference>
<keyword evidence="3" id="KW-0175">Coiled coil</keyword>
<protein>
    <recommendedName>
        <fullName evidence="4">BZIP domain-containing protein</fullName>
    </recommendedName>
</protein>
<feature type="coiled-coil region" evidence="3">
    <location>
        <begin position="149"/>
        <end position="197"/>
    </location>
</feature>
<dbReference type="OrthoDB" id="2593073at2759"/>
<keyword evidence="6" id="KW-1185">Reference proteome</keyword>
<sequence>MAFIEQYNFLDLGLCGLFEPDPPLDPLRLSTIDDCLCTSLYPPSNGLLLSYKLKCIRADGSQKSFNDPTLSDSNQFQPLTNVQIFGLPTPPIDHSISAIQPHHVQVKKPMKKNNACKEESIANHDDEKHSARMLSRKRAQNRAAQVAFRQKREKYVRDLEERIAQVEVEQQKLSAANEQLEESLQRLHVENRILLLAQNAGRDLSLLKSVSINPVHDTNVLLPEVVVVRSDKTDSCLTRTMNGSQRLITVSDAWEHIICHNLFTGGFLDLAGIIQELKHTVRHCGYSGVVQEDEIIRIMDELRVTGNNYLL</sequence>
<comment type="subcellular location">
    <subcellularLocation>
        <location evidence="1">Nucleus</location>
    </subcellularLocation>
</comment>
<keyword evidence="2" id="KW-0539">Nucleus</keyword>
<dbReference type="GO" id="GO:0090575">
    <property type="term" value="C:RNA polymerase II transcription regulator complex"/>
    <property type="evidence" value="ECO:0007669"/>
    <property type="project" value="TreeGrafter"/>
</dbReference>
<evidence type="ECO:0000313" key="6">
    <source>
        <dbReference type="Proteomes" id="UP000813427"/>
    </source>
</evidence>
<evidence type="ECO:0000259" key="4">
    <source>
        <dbReference type="PROSITE" id="PS50217"/>
    </source>
</evidence>
<dbReference type="Gene3D" id="1.20.5.170">
    <property type="match status" value="1"/>
</dbReference>
<feature type="domain" description="BZIP" evidence="4">
    <location>
        <begin position="136"/>
        <end position="194"/>
    </location>
</feature>
<dbReference type="GO" id="GO:0001228">
    <property type="term" value="F:DNA-binding transcription activator activity, RNA polymerase II-specific"/>
    <property type="evidence" value="ECO:0007669"/>
    <property type="project" value="TreeGrafter"/>
</dbReference>
<dbReference type="InterPro" id="IPR004827">
    <property type="entry name" value="bZIP"/>
</dbReference>
<gene>
    <name evidence="5" type="ORF">BKA59DRAFT_454144</name>
</gene>